<keyword evidence="9" id="KW-1185">Reference proteome</keyword>
<sequence length="293" mass="31045">MHDRGRIYGVMAGVFTVSLWASLPVLRSLADLPPMLVAAVAMICASALAQLFGRLQPNRSGTDPKQGWHYWLMAVGGLTGALYGYFLALQSGDPAKVTLVTYTWPLGFVLITDRLAGKGIRLRTLLGSAVAFIGLMPLVLSSSTGSSTSWLGYAAGLAAGASWIAFSLYLRQSGGLSNRGYSTLFVHVSVIALVVHLLFEGPAPSVAITDWLVAGLIGIGPYGLAFMSWGYALRHGPSTLLGVMTYLVPVMAAILLVLLGWSRPSYQLLIAAAAVLGGALVTQTSRFRRMKLG</sequence>
<keyword evidence="4 6" id="KW-1133">Transmembrane helix</keyword>
<feature type="transmembrane region" description="Helical" evidence="6">
    <location>
        <begin position="32"/>
        <end position="55"/>
    </location>
</feature>
<evidence type="ECO:0000313" key="8">
    <source>
        <dbReference type="EMBL" id="RKQ96996.1"/>
    </source>
</evidence>
<gene>
    <name evidence="8" type="ORF">C7446_2411</name>
</gene>
<feature type="transmembrane region" description="Helical" evidence="6">
    <location>
        <begin position="211"/>
        <end position="233"/>
    </location>
</feature>
<dbReference type="SUPFAM" id="SSF103481">
    <property type="entry name" value="Multidrug resistance efflux transporter EmrE"/>
    <property type="match status" value="2"/>
</dbReference>
<dbReference type="Pfam" id="PF00892">
    <property type="entry name" value="EamA"/>
    <property type="match status" value="2"/>
</dbReference>
<comment type="subcellular location">
    <subcellularLocation>
        <location evidence="1">Membrane</location>
        <topology evidence="1">Multi-pass membrane protein</topology>
    </subcellularLocation>
</comment>
<feature type="transmembrane region" description="Helical" evidence="6">
    <location>
        <begin position="94"/>
        <end position="112"/>
    </location>
</feature>
<dbReference type="Proteomes" id="UP000281975">
    <property type="component" value="Unassembled WGS sequence"/>
</dbReference>
<dbReference type="GO" id="GO:0016020">
    <property type="term" value="C:membrane"/>
    <property type="evidence" value="ECO:0007669"/>
    <property type="project" value="UniProtKB-SubCell"/>
</dbReference>
<accession>A0A420WU77</accession>
<reference evidence="8 9" key="1">
    <citation type="submission" date="2018-10" db="EMBL/GenBank/DDBJ databases">
        <title>Genomic Encyclopedia of Type Strains, Phase IV (KMG-IV): sequencing the most valuable type-strain genomes for metagenomic binning, comparative biology and taxonomic classification.</title>
        <authorList>
            <person name="Goeker M."/>
        </authorList>
    </citation>
    <scope>NUCLEOTIDE SEQUENCE [LARGE SCALE GENOMIC DNA]</scope>
    <source>
        <strain evidence="8 9">DSM 23229</strain>
    </source>
</reference>
<comment type="caution">
    <text evidence="8">The sequence shown here is derived from an EMBL/GenBank/DDBJ whole genome shotgun (WGS) entry which is preliminary data.</text>
</comment>
<evidence type="ECO:0000256" key="1">
    <source>
        <dbReference type="ARBA" id="ARBA00004141"/>
    </source>
</evidence>
<feature type="domain" description="EamA" evidence="7">
    <location>
        <begin position="8"/>
        <end position="136"/>
    </location>
</feature>
<dbReference type="OrthoDB" id="7065924at2"/>
<evidence type="ECO:0000259" key="7">
    <source>
        <dbReference type="Pfam" id="PF00892"/>
    </source>
</evidence>
<dbReference type="EMBL" id="RBIN01000007">
    <property type="protein sequence ID" value="RKQ96996.1"/>
    <property type="molecule type" value="Genomic_DNA"/>
</dbReference>
<evidence type="ECO:0000256" key="6">
    <source>
        <dbReference type="SAM" id="Phobius"/>
    </source>
</evidence>
<feature type="transmembrane region" description="Helical" evidence="6">
    <location>
        <begin position="124"/>
        <end position="144"/>
    </location>
</feature>
<organism evidence="8 9">
    <name type="scientific">Kushneria sinocarnis</name>
    <dbReference type="NCBI Taxonomy" id="595502"/>
    <lineage>
        <taxon>Bacteria</taxon>
        <taxon>Pseudomonadati</taxon>
        <taxon>Pseudomonadota</taxon>
        <taxon>Gammaproteobacteria</taxon>
        <taxon>Oceanospirillales</taxon>
        <taxon>Halomonadaceae</taxon>
        <taxon>Kushneria</taxon>
    </lineage>
</organism>
<feature type="transmembrane region" description="Helical" evidence="6">
    <location>
        <begin position="7"/>
        <end position="26"/>
    </location>
</feature>
<protein>
    <submittedName>
        <fullName evidence="8">Drug/metabolite transporter (DMT)-like permease</fullName>
    </submittedName>
</protein>
<evidence type="ECO:0000256" key="4">
    <source>
        <dbReference type="ARBA" id="ARBA00022989"/>
    </source>
</evidence>
<comment type="similarity">
    <text evidence="2">Belongs to the EamA transporter family.</text>
</comment>
<evidence type="ECO:0000256" key="2">
    <source>
        <dbReference type="ARBA" id="ARBA00007362"/>
    </source>
</evidence>
<dbReference type="InterPro" id="IPR037185">
    <property type="entry name" value="EmrE-like"/>
</dbReference>
<proteinExistence type="inferred from homology"/>
<feature type="transmembrane region" description="Helical" evidence="6">
    <location>
        <begin position="150"/>
        <end position="169"/>
    </location>
</feature>
<evidence type="ECO:0000256" key="5">
    <source>
        <dbReference type="ARBA" id="ARBA00023136"/>
    </source>
</evidence>
<dbReference type="PANTHER" id="PTHR32322">
    <property type="entry name" value="INNER MEMBRANE TRANSPORTER"/>
    <property type="match status" value="1"/>
</dbReference>
<dbReference type="PANTHER" id="PTHR32322:SF2">
    <property type="entry name" value="EAMA DOMAIN-CONTAINING PROTEIN"/>
    <property type="match status" value="1"/>
</dbReference>
<evidence type="ECO:0000256" key="3">
    <source>
        <dbReference type="ARBA" id="ARBA00022692"/>
    </source>
</evidence>
<dbReference type="InterPro" id="IPR000620">
    <property type="entry name" value="EamA_dom"/>
</dbReference>
<feature type="transmembrane region" description="Helical" evidence="6">
    <location>
        <begin position="181"/>
        <end position="199"/>
    </location>
</feature>
<dbReference type="InterPro" id="IPR050638">
    <property type="entry name" value="AA-Vitamin_Transporters"/>
</dbReference>
<keyword evidence="3 6" id="KW-0812">Transmembrane</keyword>
<feature type="transmembrane region" description="Helical" evidence="6">
    <location>
        <begin position="67"/>
        <end position="88"/>
    </location>
</feature>
<feature type="domain" description="EamA" evidence="7">
    <location>
        <begin position="150"/>
        <end position="282"/>
    </location>
</feature>
<feature type="transmembrane region" description="Helical" evidence="6">
    <location>
        <begin position="240"/>
        <end position="259"/>
    </location>
</feature>
<name>A0A420WU77_9GAMM</name>
<dbReference type="AlphaFoldDB" id="A0A420WU77"/>
<keyword evidence="5 6" id="KW-0472">Membrane</keyword>
<feature type="transmembrane region" description="Helical" evidence="6">
    <location>
        <begin position="265"/>
        <end position="282"/>
    </location>
</feature>
<evidence type="ECO:0000313" key="9">
    <source>
        <dbReference type="Proteomes" id="UP000281975"/>
    </source>
</evidence>